<dbReference type="AlphaFoldDB" id="A0AAE0ER16"/>
<evidence type="ECO:0000313" key="1">
    <source>
        <dbReference type="EMBL" id="KAK3237758.1"/>
    </source>
</evidence>
<protein>
    <submittedName>
        <fullName evidence="1">Uncharacterized protein</fullName>
    </submittedName>
</protein>
<proteinExistence type="predicted"/>
<organism evidence="1 2">
    <name type="scientific">Cymbomonas tetramitiformis</name>
    <dbReference type="NCBI Taxonomy" id="36881"/>
    <lineage>
        <taxon>Eukaryota</taxon>
        <taxon>Viridiplantae</taxon>
        <taxon>Chlorophyta</taxon>
        <taxon>Pyramimonadophyceae</taxon>
        <taxon>Pyramimonadales</taxon>
        <taxon>Pyramimonadaceae</taxon>
        <taxon>Cymbomonas</taxon>
    </lineage>
</organism>
<name>A0AAE0ER16_9CHLO</name>
<dbReference type="EMBL" id="LGRX02034461">
    <property type="protein sequence ID" value="KAK3237758.1"/>
    <property type="molecule type" value="Genomic_DNA"/>
</dbReference>
<evidence type="ECO:0000313" key="2">
    <source>
        <dbReference type="Proteomes" id="UP001190700"/>
    </source>
</evidence>
<keyword evidence="2" id="KW-1185">Reference proteome</keyword>
<reference evidence="1 2" key="1">
    <citation type="journal article" date="2015" name="Genome Biol. Evol.">
        <title>Comparative Genomics of a Bacterivorous Green Alga Reveals Evolutionary Causalities and Consequences of Phago-Mixotrophic Mode of Nutrition.</title>
        <authorList>
            <person name="Burns J.A."/>
            <person name="Paasch A."/>
            <person name="Narechania A."/>
            <person name="Kim E."/>
        </authorList>
    </citation>
    <scope>NUCLEOTIDE SEQUENCE [LARGE SCALE GENOMIC DNA]</scope>
    <source>
        <strain evidence="1 2">PLY_AMNH</strain>
    </source>
</reference>
<gene>
    <name evidence="1" type="ORF">CYMTET_52188</name>
</gene>
<comment type="caution">
    <text evidence="1">The sequence shown here is derived from an EMBL/GenBank/DDBJ whole genome shotgun (WGS) entry which is preliminary data.</text>
</comment>
<accession>A0AAE0ER16</accession>
<dbReference type="Proteomes" id="UP001190700">
    <property type="component" value="Unassembled WGS sequence"/>
</dbReference>
<sequence>MTRSRALGTVFVTRDALFTREECQQVVQEAEQAAGAKGWSTSRHYSVPTTDIPLHTLPEALSWFNRALQVQLFPMLAEQFGHLGVSADKLRIHDAFIVKYDAAARRELPVHTDQSQYSFTIALNSVTEYTAALSLRHSENQFDQIRRARGQLSRGSISWRSSHCKWHPIHHRCIHVFGCRIIFAEGND</sequence>